<keyword evidence="1" id="KW-0540">Nuclease</keyword>
<dbReference type="GO" id="GO:0004519">
    <property type="term" value="F:endonuclease activity"/>
    <property type="evidence" value="ECO:0007669"/>
    <property type="project" value="UniProtKB-KW"/>
</dbReference>
<organism evidence="1 2">
    <name type="scientific">Purpureocillium lavendulum</name>
    <dbReference type="NCBI Taxonomy" id="1247861"/>
    <lineage>
        <taxon>Eukaryota</taxon>
        <taxon>Fungi</taxon>
        <taxon>Dikarya</taxon>
        <taxon>Ascomycota</taxon>
        <taxon>Pezizomycotina</taxon>
        <taxon>Sordariomycetes</taxon>
        <taxon>Hypocreomycetidae</taxon>
        <taxon>Hypocreales</taxon>
        <taxon>Ophiocordycipitaceae</taxon>
        <taxon>Purpureocillium</taxon>
    </lineage>
</organism>
<gene>
    <name evidence="1" type="ORF">O9K51_10723</name>
</gene>
<dbReference type="Proteomes" id="UP001163105">
    <property type="component" value="Unassembled WGS sequence"/>
</dbReference>
<proteinExistence type="predicted"/>
<dbReference type="AlphaFoldDB" id="A0AB34FE10"/>
<comment type="caution">
    <text evidence="1">The sequence shown here is derived from an EMBL/GenBank/DDBJ whole genome shotgun (WGS) entry which is preliminary data.</text>
</comment>
<name>A0AB34FE10_9HYPO</name>
<keyword evidence="1" id="KW-0255">Endonuclease</keyword>
<accession>A0AB34FE10</accession>
<dbReference type="EMBL" id="JAQHRD010000017">
    <property type="protein sequence ID" value="KAJ6436757.1"/>
    <property type="molecule type" value="Genomic_DNA"/>
</dbReference>
<evidence type="ECO:0000313" key="2">
    <source>
        <dbReference type="Proteomes" id="UP001163105"/>
    </source>
</evidence>
<keyword evidence="1" id="KW-0378">Hydrolase</keyword>
<reference evidence="1" key="1">
    <citation type="submission" date="2023-01" db="EMBL/GenBank/DDBJ databases">
        <title>The growth and conidiation of Purpureocillium lavendulum are regulated by nitrogen source and histone H3K14 acetylation.</title>
        <authorList>
            <person name="Tang P."/>
            <person name="Han J."/>
            <person name="Zhang C."/>
            <person name="Tang P."/>
            <person name="Qi F."/>
            <person name="Zhang K."/>
            <person name="Liang L."/>
        </authorList>
    </citation>
    <scope>NUCLEOTIDE SEQUENCE</scope>
    <source>
        <strain evidence="1">YMF1.00683</strain>
    </source>
</reference>
<sequence>MSRYNDLAFELPKLRSSFVIPGYESDEHIDVLNIAPEIFDIKFCPYQPLDCKPVFAAVGTKHVSSAS</sequence>
<keyword evidence="2" id="KW-1185">Reference proteome</keyword>
<protein>
    <submittedName>
        <fullName evidence="1">Endonuclease/exonuclease/phosphatase</fullName>
    </submittedName>
</protein>
<evidence type="ECO:0000313" key="1">
    <source>
        <dbReference type="EMBL" id="KAJ6436757.1"/>
    </source>
</evidence>